<dbReference type="InterPro" id="IPR011701">
    <property type="entry name" value="MFS"/>
</dbReference>
<accession>A0A1W1VPE9</accession>
<evidence type="ECO:0000256" key="6">
    <source>
        <dbReference type="ARBA" id="ARBA00022847"/>
    </source>
</evidence>
<evidence type="ECO:0000256" key="2">
    <source>
        <dbReference type="ARBA" id="ARBA00008240"/>
    </source>
</evidence>
<dbReference type="GO" id="GO:0005886">
    <property type="term" value="C:plasma membrane"/>
    <property type="evidence" value="ECO:0007669"/>
    <property type="project" value="UniProtKB-SubCell"/>
</dbReference>
<dbReference type="PROSITE" id="PS50850">
    <property type="entry name" value="MFS"/>
    <property type="match status" value="1"/>
</dbReference>
<gene>
    <name evidence="11" type="ORF">SAMN00017405_0341</name>
</gene>
<dbReference type="EMBL" id="FWWT01000022">
    <property type="protein sequence ID" value="SMB95153.1"/>
    <property type="molecule type" value="Genomic_DNA"/>
</dbReference>
<dbReference type="PANTHER" id="PTHR43528:SF1">
    <property type="entry name" value="ALPHA-KETOGLUTARATE PERMEASE"/>
    <property type="match status" value="1"/>
</dbReference>
<evidence type="ECO:0000313" key="12">
    <source>
        <dbReference type="Proteomes" id="UP000192731"/>
    </source>
</evidence>
<comment type="subcellular location">
    <subcellularLocation>
        <location evidence="1">Cell membrane</location>
        <topology evidence="1">Multi-pass membrane protein</topology>
    </subcellularLocation>
</comment>
<keyword evidence="6" id="KW-0769">Symport</keyword>
<dbReference type="SUPFAM" id="SSF103473">
    <property type="entry name" value="MFS general substrate transporter"/>
    <property type="match status" value="1"/>
</dbReference>
<protein>
    <submittedName>
        <fullName evidence="11">Major Facilitator Superfamily protein</fullName>
    </submittedName>
</protein>
<evidence type="ECO:0000256" key="8">
    <source>
        <dbReference type="ARBA" id="ARBA00023136"/>
    </source>
</evidence>
<dbReference type="Gene3D" id="1.20.1250.20">
    <property type="entry name" value="MFS general substrate transporter like domains"/>
    <property type="match status" value="1"/>
</dbReference>
<organism evidence="11 12">
    <name type="scientific">Desulfonispora thiosulfatigenes DSM 11270</name>
    <dbReference type="NCBI Taxonomy" id="656914"/>
    <lineage>
        <taxon>Bacteria</taxon>
        <taxon>Bacillati</taxon>
        <taxon>Bacillota</taxon>
        <taxon>Clostridia</taxon>
        <taxon>Eubacteriales</taxon>
        <taxon>Peptococcaceae</taxon>
        <taxon>Desulfonispora</taxon>
    </lineage>
</organism>
<keyword evidence="4" id="KW-1003">Cell membrane</keyword>
<evidence type="ECO:0000259" key="10">
    <source>
        <dbReference type="PROSITE" id="PS50850"/>
    </source>
</evidence>
<feature type="transmembrane region" description="Helical" evidence="9">
    <location>
        <begin position="213"/>
        <end position="234"/>
    </location>
</feature>
<feature type="transmembrane region" description="Helical" evidence="9">
    <location>
        <begin position="90"/>
        <end position="109"/>
    </location>
</feature>
<evidence type="ECO:0000256" key="5">
    <source>
        <dbReference type="ARBA" id="ARBA00022692"/>
    </source>
</evidence>
<keyword evidence="7 9" id="KW-1133">Transmembrane helix</keyword>
<evidence type="ECO:0000256" key="1">
    <source>
        <dbReference type="ARBA" id="ARBA00004651"/>
    </source>
</evidence>
<name>A0A1W1VPE9_DESTI</name>
<comment type="similarity">
    <text evidence="2">Belongs to the major facilitator superfamily. Metabolite:H+ Symporter (MHS) family (TC 2.A.1.6) family.</text>
</comment>
<dbReference type="InterPro" id="IPR020846">
    <property type="entry name" value="MFS_dom"/>
</dbReference>
<dbReference type="Proteomes" id="UP000192731">
    <property type="component" value="Unassembled WGS sequence"/>
</dbReference>
<dbReference type="InterPro" id="IPR051084">
    <property type="entry name" value="H+-coupled_symporters"/>
</dbReference>
<sequence length="251" mass="27391">MFNAVLVIAAATTISAILVAIFLKDDKKAKLETSEEEKFHFGDVKTLIKNPMLWIFSIVILSGYTLYSSTTYFTPYLTNVIGVSPEESGIFSIIRTYIFMLLAPVGGYLADKVFKSTSKWFMVAFSVLAVFFISVLFIPEGANPLFVSIFTLLPGAFGLALYGVVFSIIGEAKIPVAVTGTAVGIASIIGYTPDLFMSAMFGTWLDKFGNGGYTYIFLFLAGIGFLGLIASSLIRRKCKINDKDCDITQTI</sequence>
<feature type="domain" description="Major facilitator superfamily (MFS) profile" evidence="10">
    <location>
        <begin position="1"/>
        <end position="239"/>
    </location>
</feature>
<dbReference type="OrthoDB" id="1673995at2"/>
<keyword evidence="5 9" id="KW-0812">Transmembrane</keyword>
<dbReference type="GO" id="GO:0015293">
    <property type="term" value="F:symporter activity"/>
    <property type="evidence" value="ECO:0007669"/>
    <property type="project" value="UniProtKB-KW"/>
</dbReference>
<evidence type="ECO:0000256" key="4">
    <source>
        <dbReference type="ARBA" id="ARBA00022475"/>
    </source>
</evidence>
<dbReference type="CDD" id="cd06174">
    <property type="entry name" value="MFS"/>
    <property type="match status" value="1"/>
</dbReference>
<feature type="transmembrane region" description="Helical" evidence="9">
    <location>
        <begin position="6"/>
        <end position="23"/>
    </location>
</feature>
<proteinExistence type="inferred from homology"/>
<dbReference type="Pfam" id="PF07690">
    <property type="entry name" value="MFS_1"/>
    <property type="match status" value="1"/>
</dbReference>
<keyword evidence="3" id="KW-0813">Transport</keyword>
<feature type="transmembrane region" description="Helical" evidence="9">
    <location>
        <begin position="52"/>
        <end position="70"/>
    </location>
</feature>
<feature type="transmembrane region" description="Helical" evidence="9">
    <location>
        <begin position="121"/>
        <end position="139"/>
    </location>
</feature>
<evidence type="ECO:0000313" key="11">
    <source>
        <dbReference type="EMBL" id="SMB95153.1"/>
    </source>
</evidence>
<reference evidence="11 12" key="1">
    <citation type="submission" date="2017-04" db="EMBL/GenBank/DDBJ databases">
        <authorList>
            <person name="Afonso C.L."/>
            <person name="Miller P.J."/>
            <person name="Scott M.A."/>
            <person name="Spackman E."/>
            <person name="Goraichik I."/>
            <person name="Dimitrov K.M."/>
            <person name="Suarez D.L."/>
            <person name="Swayne D.E."/>
        </authorList>
    </citation>
    <scope>NUCLEOTIDE SEQUENCE [LARGE SCALE GENOMIC DNA]</scope>
    <source>
        <strain evidence="11 12">DSM 11270</strain>
    </source>
</reference>
<dbReference type="InterPro" id="IPR036259">
    <property type="entry name" value="MFS_trans_sf"/>
</dbReference>
<keyword evidence="8 9" id="KW-0472">Membrane</keyword>
<evidence type="ECO:0000256" key="7">
    <source>
        <dbReference type="ARBA" id="ARBA00022989"/>
    </source>
</evidence>
<dbReference type="PANTHER" id="PTHR43528">
    <property type="entry name" value="ALPHA-KETOGLUTARATE PERMEASE"/>
    <property type="match status" value="1"/>
</dbReference>
<dbReference type="RefSeq" id="WP_144015907.1">
    <property type="nucleotide sequence ID" value="NZ_FWWT01000022.1"/>
</dbReference>
<dbReference type="STRING" id="656914.SAMN00017405_0341"/>
<keyword evidence="12" id="KW-1185">Reference proteome</keyword>
<dbReference type="AlphaFoldDB" id="A0A1W1VPE9"/>
<feature type="transmembrane region" description="Helical" evidence="9">
    <location>
        <begin position="176"/>
        <end position="193"/>
    </location>
</feature>
<feature type="transmembrane region" description="Helical" evidence="9">
    <location>
        <begin position="145"/>
        <end position="169"/>
    </location>
</feature>
<evidence type="ECO:0000256" key="3">
    <source>
        <dbReference type="ARBA" id="ARBA00022448"/>
    </source>
</evidence>
<evidence type="ECO:0000256" key="9">
    <source>
        <dbReference type="SAM" id="Phobius"/>
    </source>
</evidence>